<accession>A0AAD9NVY1</accession>
<gene>
    <name evidence="1" type="ORF">NP493_319g00011</name>
</gene>
<dbReference type="AlphaFoldDB" id="A0AAD9NVY1"/>
<keyword evidence="2" id="KW-1185">Reference proteome</keyword>
<organism evidence="1 2">
    <name type="scientific">Ridgeia piscesae</name>
    <name type="common">Tubeworm</name>
    <dbReference type="NCBI Taxonomy" id="27915"/>
    <lineage>
        <taxon>Eukaryota</taxon>
        <taxon>Metazoa</taxon>
        <taxon>Spiralia</taxon>
        <taxon>Lophotrochozoa</taxon>
        <taxon>Annelida</taxon>
        <taxon>Polychaeta</taxon>
        <taxon>Sedentaria</taxon>
        <taxon>Canalipalpata</taxon>
        <taxon>Sabellida</taxon>
        <taxon>Siboglinidae</taxon>
        <taxon>Ridgeia</taxon>
    </lineage>
</organism>
<dbReference type="EMBL" id="JAODUO010000318">
    <property type="protein sequence ID" value="KAK2183221.1"/>
    <property type="molecule type" value="Genomic_DNA"/>
</dbReference>
<dbReference type="Gene3D" id="2.120.10.30">
    <property type="entry name" value="TolB, C-terminal domain"/>
    <property type="match status" value="1"/>
</dbReference>
<evidence type="ECO:0000313" key="1">
    <source>
        <dbReference type="EMBL" id="KAK2183221.1"/>
    </source>
</evidence>
<dbReference type="InterPro" id="IPR011042">
    <property type="entry name" value="6-blade_b-propeller_TolB-like"/>
</dbReference>
<sequence length="114" mass="12538">MIVTGVGVYVYGLDMHFCANKICWTDTIGKRIECSNYMGGERRQVHNTTGKPWGLAIQGGVAYYTTGTPNSVWSVPLTGGNPTILDTGTLNTTKFYSIAILHRDHNRTVTGIRE</sequence>
<comment type="caution">
    <text evidence="1">The sequence shown here is derived from an EMBL/GenBank/DDBJ whole genome shotgun (WGS) entry which is preliminary data.</text>
</comment>
<reference evidence="1" key="1">
    <citation type="journal article" date="2023" name="Mol. Biol. Evol.">
        <title>Third-Generation Sequencing Reveals the Adaptive Role of the Epigenome in Three Deep-Sea Polychaetes.</title>
        <authorList>
            <person name="Perez M."/>
            <person name="Aroh O."/>
            <person name="Sun Y."/>
            <person name="Lan Y."/>
            <person name="Juniper S.K."/>
            <person name="Young C.R."/>
            <person name="Angers B."/>
            <person name="Qian P.Y."/>
        </authorList>
    </citation>
    <scope>NUCLEOTIDE SEQUENCE</scope>
    <source>
        <strain evidence="1">R07B-5</strain>
    </source>
</reference>
<dbReference type="SUPFAM" id="SSF63825">
    <property type="entry name" value="YWTD domain"/>
    <property type="match status" value="1"/>
</dbReference>
<protein>
    <submittedName>
        <fullName evidence="1">Uncharacterized protein</fullName>
    </submittedName>
</protein>
<proteinExistence type="predicted"/>
<dbReference type="Proteomes" id="UP001209878">
    <property type="component" value="Unassembled WGS sequence"/>
</dbReference>
<evidence type="ECO:0000313" key="2">
    <source>
        <dbReference type="Proteomes" id="UP001209878"/>
    </source>
</evidence>
<name>A0AAD9NVY1_RIDPI</name>